<dbReference type="SUPFAM" id="SSF50156">
    <property type="entry name" value="PDZ domain-like"/>
    <property type="match status" value="2"/>
</dbReference>
<evidence type="ECO:0000256" key="6">
    <source>
        <dbReference type="PIRSR" id="PIRSR611782-1"/>
    </source>
</evidence>
<feature type="binding site" evidence="7">
    <location>
        <position position="128"/>
    </location>
    <ligand>
        <name>substrate</name>
    </ligand>
</feature>
<accession>A0A7G5IMD1</accession>
<evidence type="ECO:0000256" key="1">
    <source>
        <dbReference type="ARBA" id="ARBA00022670"/>
    </source>
</evidence>
<dbReference type="InterPro" id="IPR001940">
    <property type="entry name" value="Peptidase_S1C"/>
</dbReference>
<evidence type="ECO:0000256" key="3">
    <source>
        <dbReference type="ARBA" id="ARBA00022737"/>
    </source>
</evidence>
<dbReference type="InterPro" id="IPR009003">
    <property type="entry name" value="Peptidase_S1_PA"/>
</dbReference>
<feature type="domain" description="PDZ" evidence="8">
    <location>
        <begin position="385"/>
        <end position="478"/>
    </location>
</feature>
<dbReference type="Pfam" id="PF13365">
    <property type="entry name" value="Trypsin_2"/>
    <property type="match status" value="1"/>
</dbReference>
<sequence length="499" mass="51065">MVERTKALGYLAVGAVAGLALALTVNWQNGNGGALAHQASELARDAAPAVERTVPGSAAQISLSFAPVARAAQPAVVNIFTAKVVRNRDAMMADPFFRFFNSQPRVSNSLGSGVIVDGAKGLIITNNHVVEGADQIIVALADRREYAARLLFADARLDLALLKVDPRGAALPALKLGDSDRAQVGDLVLAIGNPFGVGQTVTQGIVSALARTGIGVSDTQFFIQTDAAINPGNSGGALLGMNGELLGINSAILSRGGGSNGVGFAVPSNMVRMFLRAADSGKLVTAWIGAEGEALTSDTAREAGLDRPTGVLMTGVSPGSPAAAAGLRAGDIVYAIDGKEVSDPGSLRYRIATLPVGERVKLTVVRDGKARNVELALAAPPEVPARQLTQVPNGNFLAGITVANLSPAFAQELGAGLPERGVVVVRVPGGAPAARTGFPAPGDLIEMVNGTPVRTVGDLGAVLPNARAAMRFVVNRGGQRVECAFQVPGSFGCRQLAVS</sequence>
<feature type="active site" description="Charge relay system" evidence="6">
    <location>
        <position position="158"/>
    </location>
</feature>
<dbReference type="SUPFAM" id="SSF50494">
    <property type="entry name" value="Trypsin-like serine proteases"/>
    <property type="match status" value="1"/>
</dbReference>
<protein>
    <submittedName>
        <fullName evidence="9">Do family serine endopeptidase</fullName>
    </submittedName>
</protein>
<dbReference type="PANTHER" id="PTHR43343:SF3">
    <property type="entry name" value="PROTEASE DO-LIKE 8, CHLOROPLASTIC"/>
    <property type="match status" value="1"/>
</dbReference>
<dbReference type="PANTHER" id="PTHR43343">
    <property type="entry name" value="PEPTIDASE S12"/>
    <property type="match status" value="1"/>
</dbReference>
<feature type="domain" description="PDZ" evidence="8">
    <location>
        <begin position="272"/>
        <end position="368"/>
    </location>
</feature>
<name>A0A7G5IMD1_9SPHN</name>
<evidence type="ECO:0000256" key="5">
    <source>
        <dbReference type="ARBA" id="ARBA00022825"/>
    </source>
</evidence>
<evidence type="ECO:0000313" key="9">
    <source>
        <dbReference type="EMBL" id="QMW24523.1"/>
    </source>
</evidence>
<dbReference type="InterPro" id="IPR001478">
    <property type="entry name" value="PDZ"/>
</dbReference>
<keyword evidence="5" id="KW-0720">Serine protease</keyword>
<dbReference type="Gene3D" id="2.40.10.120">
    <property type="match status" value="1"/>
</dbReference>
<keyword evidence="1" id="KW-0645">Protease</keyword>
<feature type="binding site" evidence="7">
    <location>
        <position position="158"/>
    </location>
    <ligand>
        <name>substrate</name>
    </ligand>
</feature>
<dbReference type="EMBL" id="CP059851">
    <property type="protein sequence ID" value="QMW24523.1"/>
    <property type="molecule type" value="Genomic_DNA"/>
</dbReference>
<organism evidence="9 10">
    <name type="scientific">Sandaracinobacteroides saxicola</name>
    <dbReference type="NCBI Taxonomy" id="2759707"/>
    <lineage>
        <taxon>Bacteria</taxon>
        <taxon>Pseudomonadati</taxon>
        <taxon>Pseudomonadota</taxon>
        <taxon>Alphaproteobacteria</taxon>
        <taxon>Sphingomonadales</taxon>
        <taxon>Sphingosinicellaceae</taxon>
        <taxon>Sandaracinobacteroides</taxon>
    </lineage>
</organism>
<gene>
    <name evidence="9" type="ORF">H3309_04500</name>
</gene>
<dbReference type="PROSITE" id="PS50106">
    <property type="entry name" value="PDZ"/>
    <property type="match status" value="2"/>
</dbReference>
<keyword evidence="2" id="KW-0732">Signal</keyword>
<evidence type="ECO:0000256" key="4">
    <source>
        <dbReference type="ARBA" id="ARBA00022801"/>
    </source>
</evidence>
<keyword evidence="3" id="KW-0677">Repeat</keyword>
<dbReference type="GO" id="GO:0004252">
    <property type="term" value="F:serine-type endopeptidase activity"/>
    <property type="evidence" value="ECO:0007669"/>
    <property type="project" value="InterPro"/>
</dbReference>
<feature type="active site" description="Charge relay system" evidence="6">
    <location>
        <position position="234"/>
    </location>
</feature>
<dbReference type="InterPro" id="IPR036034">
    <property type="entry name" value="PDZ_sf"/>
</dbReference>
<feature type="binding site" evidence="7">
    <location>
        <begin position="232"/>
        <end position="234"/>
    </location>
    <ligand>
        <name>substrate</name>
    </ligand>
</feature>
<dbReference type="KEGG" id="sand:H3309_04500"/>
<dbReference type="Gene3D" id="2.30.42.10">
    <property type="match status" value="2"/>
</dbReference>
<dbReference type="InterPro" id="IPR011782">
    <property type="entry name" value="Pept_S1C_Do"/>
</dbReference>
<dbReference type="InterPro" id="IPR051201">
    <property type="entry name" value="Chloro_Bact_Ser_Proteases"/>
</dbReference>
<evidence type="ECO:0000256" key="7">
    <source>
        <dbReference type="PIRSR" id="PIRSR611782-2"/>
    </source>
</evidence>
<evidence type="ECO:0000259" key="8">
    <source>
        <dbReference type="PROSITE" id="PS50106"/>
    </source>
</evidence>
<dbReference type="GO" id="GO:0006508">
    <property type="term" value="P:proteolysis"/>
    <property type="evidence" value="ECO:0007669"/>
    <property type="project" value="UniProtKB-KW"/>
</dbReference>
<dbReference type="Proteomes" id="UP000515292">
    <property type="component" value="Chromosome"/>
</dbReference>
<dbReference type="PRINTS" id="PR00834">
    <property type="entry name" value="PROTEASES2C"/>
</dbReference>
<evidence type="ECO:0000256" key="2">
    <source>
        <dbReference type="ARBA" id="ARBA00022729"/>
    </source>
</evidence>
<dbReference type="Pfam" id="PF13180">
    <property type="entry name" value="PDZ_2"/>
    <property type="match status" value="1"/>
</dbReference>
<keyword evidence="10" id="KW-1185">Reference proteome</keyword>
<evidence type="ECO:0000313" key="10">
    <source>
        <dbReference type="Proteomes" id="UP000515292"/>
    </source>
</evidence>
<proteinExistence type="predicted"/>
<feature type="active site" description="Charge relay system" evidence="6">
    <location>
        <position position="128"/>
    </location>
</feature>
<dbReference type="AlphaFoldDB" id="A0A7G5IMD1"/>
<dbReference type="SMART" id="SM00228">
    <property type="entry name" value="PDZ"/>
    <property type="match status" value="2"/>
</dbReference>
<keyword evidence="4" id="KW-0378">Hydrolase</keyword>
<dbReference type="NCBIfam" id="TIGR02037">
    <property type="entry name" value="degP_htrA_DO"/>
    <property type="match status" value="1"/>
</dbReference>
<reference evidence="9 10" key="1">
    <citation type="submission" date="2020-07" db="EMBL/GenBank/DDBJ databases">
        <title>Complete genome sequence for Sandaracinobacter sp. M6.</title>
        <authorList>
            <person name="Tang Y."/>
            <person name="Liu Q."/>
            <person name="Guo Z."/>
            <person name="Lei P."/>
            <person name="Huang B."/>
        </authorList>
    </citation>
    <scope>NUCLEOTIDE SEQUENCE [LARGE SCALE GENOMIC DNA]</scope>
    <source>
        <strain evidence="9 10">M6</strain>
    </source>
</reference>